<dbReference type="Proteomes" id="UP000830158">
    <property type="component" value="Chromosome"/>
</dbReference>
<keyword evidence="3" id="KW-1185">Reference proteome</keyword>
<dbReference type="Pfam" id="PF12802">
    <property type="entry name" value="MarR_2"/>
    <property type="match status" value="1"/>
</dbReference>
<dbReference type="SUPFAM" id="SSF46785">
    <property type="entry name" value="Winged helix' DNA-binding domain"/>
    <property type="match status" value="1"/>
</dbReference>
<dbReference type="InterPro" id="IPR000835">
    <property type="entry name" value="HTH_MarR-typ"/>
</dbReference>
<dbReference type="EMBL" id="CP091196">
    <property type="protein sequence ID" value="UQS25881.1"/>
    <property type="molecule type" value="Genomic_DNA"/>
</dbReference>
<dbReference type="InterPro" id="IPR036390">
    <property type="entry name" value="WH_DNA-bd_sf"/>
</dbReference>
<name>A0ABY4P0S5_9PSEU</name>
<protein>
    <submittedName>
        <fullName evidence="2">MarR family winged helix-turn-helix transcriptional regulator</fullName>
    </submittedName>
</protein>
<evidence type="ECO:0000313" key="3">
    <source>
        <dbReference type="Proteomes" id="UP000830158"/>
    </source>
</evidence>
<accession>A0ABY4P0S5</accession>
<gene>
    <name evidence="2" type="ORF">L1857_25255</name>
</gene>
<dbReference type="RefSeq" id="WP_249466461.1">
    <property type="nucleotide sequence ID" value="NZ_CP091196.1"/>
</dbReference>
<dbReference type="InterPro" id="IPR036388">
    <property type="entry name" value="WH-like_DNA-bd_sf"/>
</dbReference>
<dbReference type="SMART" id="SM00347">
    <property type="entry name" value="HTH_MARR"/>
    <property type="match status" value="1"/>
</dbReference>
<evidence type="ECO:0000313" key="2">
    <source>
        <dbReference type="EMBL" id="UQS25881.1"/>
    </source>
</evidence>
<feature type="domain" description="HTH marR-type" evidence="1">
    <location>
        <begin position="26"/>
        <end position="123"/>
    </location>
</feature>
<dbReference type="Gene3D" id="1.10.10.10">
    <property type="entry name" value="Winged helix-like DNA-binding domain superfamily/Winged helix DNA-binding domain"/>
    <property type="match status" value="1"/>
</dbReference>
<sequence>MNEPEARSANLLGAMSLLVAGAVRDAVTEAVGAGGALGEALIAIKDQPGRTADWLAGVLRISQPGTAHLVRRLTEQGWITRDSEGRRRPLRLTAEGERRAASALAARRAALDRLVGRLSGEQRAQLAAVAEAVLGPEARSEQVLAELCRLCDRSVCAECPVHAGLCERS</sequence>
<proteinExistence type="predicted"/>
<organism evidence="2 3">
    <name type="scientific">Amycolatopsis thermalba</name>
    <dbReference type="NCBI Taxonomy" id="944492"/>
    <lineage>
        <taxon>Bacteria</taxon>
        <taxon>Bacillati</taxon>
        <taxon>Actinomycetota</taxon>
        <taxon>Actinomycetes</taxon>
        <taxon>Pseudonocardiales</taxon>
        <taxon>Pseudonocardiaceae</taxon>
        <taxon>Amycolatopsis</taxon>
    </lineage>
</organism>
<evidence type="ECO:0000259" key="1">
    <source>
        <dbReference type="SMART" id="SM00347"/>
    </source>
</evidence>
<reference evidence="2" key="1">
    <citation type="submission" date="2022-01" db="EMBL/GenBank/DDBJ databases">
        <title>PSI-footprinting approach for the identification of protein synthesis inhibitor producers.</title>
        <authorList>
            <person name="Handel F."/>
            <person name="Kulik A."/>
            <person name="Wex K.W."/>
            <person name="Berscheid A."/>
            <person name="Saur J.S."/>
            <person name="Winkler A."/>
            <person name="Wibberg D."/>
            <person name="Kalinowski J."/>
            <person name="Broetz-Oesterhelt H."/>
            <person name="Mast Y."/>
        </authorList>
    </citation>
    <scope>NUCLEOTIDE SEQUENCE</scope>
    <source>
        <strain evidence="2">KNN 49.3e</strain>
    </source>
</reference>